<evidence type="ECO:0000256" key="1">
    <source>
        <dbReference type="ARBA" id="ARBA00008779"/>
    </source>
</evidence>
<comment type="caution">
    <text evidence="6">The sequence shown here is derived from an EMBL/GenBank/DDBJ whole genome shotgun (WGS) entry which is preliminary data.</text>
</comment>
<sequence>MSPARIVIIYADDLGYGDVGCFGGDDVRTPHLDALAARGVRLTNWYANSPVCSPSRAALLTGRHPVHAGVQEILGGARGTSGLPDQPTLASHLRDAGYATGIFGKWHLGTGPGYRPLDRGFDRHVGFLAGCVDYYSHIFYWGAGDPVHDLWDDDAEAWRNGRYLTEVIAEQAVDFIHAHAAEPFLCYVPFNAPHYPMHAPAEYLDRFPELPPERRIMAAMIAAMDDGVGRILDALDAHGIADDTLVFFSSDNGPSTESRNWLDGEEIAYRGGSTGGLRGSKGSLFDGGIRVPAIVTWPGRLPAGAVSDVPGQMMDVVPTVLEALGLSGAAEADGESRLAVWQRADADADVEADVDADAERTLFWEYGPQLAARRGRWKLVTSAREYLGGPYVLGSSILVDLDADPGEHTDLSAAHPDVAAALQAELSAWAASFAWDGAAWA</sequence>
<proteinExistence type="inferred from homology"/>
<dbReference type="RefSeq" id="WP_337316878.1">
    <property type="nucleotide sequence ID" value="NZ_JBBDGN010000001.1"/>
</dbReference>
<evidence type="ECO:0000256" key="2">
    <source>
        <dbReference type="ARBA" id="ARBA00022723"/>
    </source>
</evidence>
<keyword evidence="7" id="KW-1185">Reference proteome</keyword>
<organism evidence="6 7">
    <name type="scientific">Microbacterium istanbulense</name>
    <dbReference type="NCBI Taxonomy" id="3122049"/>
    <lineage>
        <taxon>Bacteria</taxon>
        <taxon>Bacillati</taxon>
        <taxon>Actinomycetota</taxon>
        <taxon>Actinomycetes</taxon>
        <taxon>Micrococcales</taxon>
        <taxon>Microbacteriaceae</taxon>
        <taxon>Microbacterium</taxon>
    </lineage>
</organism>
<dbReference type="Gene3D" id="3.40.720.10">
    <property type="entry name" value="Alkaline Phosphatase, subunit A"/>
    <property type="match status" value="1"/>
</dbReference>
<dbReference type="SUPFAM" id="SSF53649">
    <property type="entry name" value="Alkaline phosphatase-like"/>
    <property type="match status" value="1"/>
</dbReference>
<dbReference type="PANTHER" id="PTHR42693">
    <property type="entry name" value="ARYLSULFATASE FAMILY MEMBER"/>
    <property type="match status" value="1"/>
</dbReference>
<keyword evidence="4" id="KW-0106">Calcium</keyword>
<evidence type="ECO:0000313" key="7">
    <source>
        <dbReference type="Proteomes" id="UP001366085"/>
    </source>
</evidence>
<accession>A0ABU8LIG3</accession>
<gene>
    <name evidence="6" type="ORF">WDU93_02155</name>
</gene>
<evidence type="ECO:0000313" key="6">
    <source>
        <dbReference type="EMBL" id="MEJ1090482.1"/>
    </source>
</evidence>
<name>A0ABU8LIG3_9MICO</name>
<evidence type="ECO:0000256" key="4">
    <source>
        <dbReference type="ARBA" id="ARBA00022837"/>
    </source>
</evidence>
<evidence type="ECO:0000256" key="3">
    <source>
        <dbReference type="ARBA" id="ARBA00022801"/>
    </source>
</evidence>
<comment type="similarity">
    <text evidence="1">Belongs to the sulfatase family.</text>
</comment>
<evidence type="ECO:0000259" key="5">
    <source>
        <dbReference type="Pfam" id="PF00884"/>
    </source>
</evidence>
<dbReference type="Pfam" id="PF00884">
    <property type="entry name" value="Sulfatase"/>
    <property type="match status" value="1"/>
</dbReference>
<dbReference type="Proteomes" id="UP001366085">
    <property type="component" value="Unassembled WGS sequence"/>
</dbReference>
<dbReference type="PROSITE" id="PS00523">
    <property type="entry name" value="SULFATASE_1"/>
    <property type="match status" value="1"/>
</dbReference>
<keyword evidence="3" id="KW-0378">Hydrolase</keyword>
<feature type="domain" description="Sulfatase N-terminal" evidence="5">
    <location>
        <begin position="6"/>
        <end position="325"/>
    </location>
</feature>
<dbReference type="Gene3D" id="3.30.1120.10">
    <property type="match status" value="1"/>
</dbReference>
<reference evidence="6 7" key="1">
    <citation type="submission" date="2024-02" db="EMBL/GenBank/DDBJ databases">
        <authorList>
            <person name="Saticioglu I.B."/>
        </authorList>
    </citation>
    <scope>NUCLEOTIDE SEQUENCE [LARGE SCALE GENOMIC DNA]</scope>
    <source>
        <strain evidence="6 7">Mu-43</strain>
    </source>
</reference>
<protein>
    <submittedName>
        <fullName evidence="6">Sulfatase-like hydrolase/transferase</fullName>
    </submittedName>
</protein>
<dbReference type="InterPro" id="IPR017850">
    <property type="entry name" value="Alkaline_phosphatase_core_sf"/>
</dbReference>
<dbReference type="PANTHER" id="PTHR42693:SF53">
    <property type="entry name" value="ENDO-4-O-SULFATASE"/>
    <property type="match status" value="1"/>
</dbReference>
<keyword evidence="2" id="KW-0479">Metal-binding</keyword>
<dbReference type="EMBL" id="JBBDGN010000001">
    <property type="protein sequence ID" value="MEJ1090482.1"/>
    <property type="molecule type" value="Genomic_DNA"/>
</dbReference>
<dbReference type="InterPro" id="IPR050738">
    <property type="entry name" value="Sulfatase"/>
</dbReference>
<dbReference type="InterPro" id="IPR024607">
    <property type="entry name" value="Sulfatase_CS"/>
</dbReference>
<dbReference type="InterPro" id="IPR000917">
    <property type="entry name" value="Sulfatase_N"/>
</dbReference>